<protein>
    <submittedName>
        <fullName evidence="1">Uncharacterized protein</fullName>
    </submittedName>
</protein>
<evidence type="ECO:0000313" key="1">
    <source>
        <dbReference type="EMBL" id="KAL3803813.1"/>
    </source>
</evidence>
<sequence length="166" mass="18541">MNTNPGQSRQRKRKLYPDGVAIEPRDVFLDADSESWCYSEPQGKHKQECEADKSTTADLFVTMCFYARLGFIQPPTCLKCAYRSSGCRANSQNKESSTASLSTCNNLVPWRIDATIPIHPDKLESNVVFLTCDTASSLVNGDAYPSIRWDTVKKCMIMSEILPCEG</sequence>
<name>A0ABD3QUD6_9STRA</name>
<reference evidence="1 2" key="1">
    <citation type="journal article" date="2020" name="G3 (Bethesda)">
        <title>Improved Reference Genome for Cyclotella cryptica CCMP332, a Model for Cell Wall Morphogenesis, Salinity Adaptation, and Lipid Production in Diatoms (Bacillariophyta).</title>
        <authorList>
            <person name="Roberts W.R."/>
            <person name="Downey K.M."/>
            <person name="Ruck E.C."/>
            <person name="Traller J.C."/>
            <person name="Alverson A.J."/>
        </authorList>
    </citation>
    <scope>NUCLEOTIDE SEQUENCE [LARGE SCALE GENOMIC DNA]</scope>
    <source>
        <strain evidence="1 2">CCMP332</strain>
    </source>
</reference>
<accession>A0ABD3QUD6</accession>
<keyword evidence="2" id="KW-1185">Reference proteome</keyword>
<dbReference type="AlphaFoldDB" id="A0ABD3QUD6"/>
<evidence type="ECO:0000313" key="2">
    <source>
        <dbReference type="Proteomes" id="UP001516023"/>
    </source>
</evidence>
<dbReference type="EMBL" id="JABMIG020000011">
    <property type="protein sequence ID" value="KAL3803813.1"/>
    <property type="molecule type" value="Genomic_DNA"/>
</dbReference>
<organism evidence="1 2">
    <name type="scientific">Cyclotella cryptica</name>
    <dbReference type="NCBI Taxonomy" id="29204"/>
    <lineage>
        <taxon>Eukaryota</taxon>
        <taxon>Sar</taxon>
        <taxon>Stramenopiles</taxon>
        <taxon>Ochrophyta</taxon>
        <taxon>Bacillariophyta</taxon>
        <taxon>Coscinodiscophyceae</taxon>
        <taxon>Thalassiosirophycidae</taxon>
        <taxon>Stephanodiscales</taxon>
        <taxon>Stephanodiscaceae</taxon>
        <taxon>Cyclotella</taxon>
    </lineage>
</organism>
<proteinExistence type="predicted"/>
<comment type="caution">
    <text evidence="1">The sequence shown here is derived from an EMBL/GenBank/DDBJ whole genome shotgun (WGS) entry which is preliminary data.</text>
</comment>
<dbReference type="Proteomes" id="UP001516023">
    <property type="component" value="Unassembled WGS sequence"/>
</dbReference>
<gene>
    <name evidence="1" type="ORF">HJC23_003975</name>
</gene>